<dbReference type="OrthoDB" id="427480at2759"/>
<evidence type="ECO:0000256" key="1">
    <source>
        <dbReference type="SAM" id="Coils"/>
    </source>
</evidence>
<dbReference type="STRING" id="45354.A0A1L0BNX4"/>
<dbReference type="AlphaFoldDB" id="A0A1L0BNX4"/>
<feature type="region of interest" description="Disordered" evidence="2">
    <location>
        <begin position="282"/>
        <end position="305"/>
    </location>
</feature>
<protein>
    <submittedName>
        <fullName evidence="3">CIC11C00000003607</fullName>
    </submittedName>
</protein>
<dbReference type="Proteomes" id="UP000182334">
    <property type="component" value="Chromosome IV"/>
</dbReference>
<evidence type="ECO:0000313" key="4">
    <source>
        <dbReference type="Proteomes" id="UP000182334"/>
    </source>
</evidence>
<reference evidence="3 4" key="1">
    <citation type="submission" date="2016-10" db="EMBL/GenBank/DDBJ databases">
        <authorList>
            <person name="de Groot N.N."/>
        </authorList>
    </citation>
    <scope>NUCLEOTIDE SEQUENCE [LARGE SCALE GENOMIC DNA]</scope>
    <source>
        <strain evidence="3 4">CBS 141442</strain>
    </source>
</reference>
<evidence type="ECO:0000313" key="3">
    <source>
        <dbReference type="EMBL" id="SGZ53065.1"/>
    </source>
</evidence>
<accession>A0A1L0BNX4</accession>
<feature type="coiled-coil region" evidence="1">
    <location>
        <begin position="26"/>
        <end position="57"/>
    </location>
</feature>
<keyword evidence="1" id="KW-0175">Coiled coil</keyword>
<sequence length="1097" mass="121625">MEPNWAELLAKLTQVANMVVTDLAEYKRLKEEMTVMEARYREEVERMKEELASLRNSAACPYGEGVGGVIGSVPANVANINISNVNVATIPNVNVANVGVGTSGDIGADLRENASTRRYSANASENIATPQRSAGEPLPNVFGPLAASTALRQMNTSPVTILRKLRSSPDTALPLVADDLYFSMRHFRHKSTPDPSGIIVKLYLWLNIIKLDPQLTALWYKITSMQKSYHIYKTSLLGQYRTLASDMRHLDSTSSPASPACGHHKCPVVACEFNMMVEESNRAGTPAGGSGSEPTSRRVSRAGSLTPMGLTPSGNSIISGPSGYSKVKTEESDYVNNLNDKAVSILTRIQRLWNEIRNYGRGNSKLSYSQLLFLLDFYLRDGSESLYKPSVMTCEVESLHILRFFRPNLVGLFRQAGDDVCLNIAVFQSGMSDPEVYNQLKQQGIYLSMLALIVEEALDVLRMRRGVSSEVMNEFHSVFPLEAVHHGLGYKQTNVLGQVREFVEMMVKNKKGEVWSLMLAVCLLVVLLNRSIAVYKRDGAIPDESSAFTNIFTWTLEMLDLGGHRLELWVDPAQVTFEGAHVSQDRQNDLRLLLCLVWADFMRIVNLIVLSVIPIVKHLHHLDRLLESFLEEIAEAEPSHAHIKYLAQMGESEGSVSATHVGDLITSLHVNYLIARASILVRNGICGRAVRAQVADFQKIVAEILAWASEMALAKLRMTRYFEVRTIFNYLEFYFLFIIFLQCEENDDYDLVSSLIPHLFAKALDVNKFLQGSIIQFNKSVNSQYVQVAIAENVSKVSHLIAGLLIRFVSEPSSSSSSGSDSSPSRLVYSQRSENRMPIYIPVTSKDELIAETDRTIRLIENSLSKENAVRAIKIWRFYMTFIRNSHKMNPAAYAKLHAEAFGSGRIVDSCPVLPSSLGMGSSTSSTKMGCPVIHGVMTKDIPAPPLGRCPVDHSVIGAPAPLAQSESRKRQCPFDHEALRNSSLALSTFNESNIRGQNDSTSRSSNMILTLATFNDLQPSSMAVDITNRTPPQVIMAPMPSMVGFLTHTSPIPLSIDTMDWETLPNFNFDLVGEEGLVMQINGGYFDNSSIEAMFQ</sequence>
<organism evidence="3 4">
    <name type="scientific">Sungouiella intermedia</name>
    <dbReference type="NCBI Taxonomy" id="45354"/>
    <lineage>
        <taxon>Eukaryota</taxon>
        <taxon>Fungi</taxon>
        <taxon>Dikarya</taxon>
        <taxon>Ascomycota</taxon>
        <taxon>Saccharomycotina</taxon>
        <taxon>Pichiomycetes</taxon>
        <taxon>Metschnikowiaceae</taxon>
        <taxon>Sungouiella</taxon>
    </lineage>
</organism>
<evidence type="ECO:0000256" key="2">
    <source>
        <dbReference type="SAM" id="MobiDB-lite"/>
    </source>
</evidence>
<dbReference type="EMBL" id="LT635759">
    <property type="protein sequence ID" value="SGZ53065.1"/>
    <property type="molecule type" value="Genomic_DNA"/>
</dbReference>
<name>A0A1L0BNX4_9ASCO</name>
<keyword evidence="4" id="KW-1185">Reference proteome</keyword>
<proteinExistence type="predicted"/>
<gene>
    <name evidence="3" type="ORF">SAMEA4029010_CIC11G00000003607</name>
</gene>